<reference evidence="1" key="1">
    <citation type="submission" date="2023-03" db="EMBL/GenBank/DDBJ databases">
        <authorList>
            <person name="Barcik Weissman S.N."/>
            <person name="Chang S."/>
            <person name="Chen D.A."/>
            <person name="Chew B."/>
            <person name="De Jesus J.L."/>
            <person name="Han M.T."/>
            <person name="Hsu T.-Y."/>
            <person name="Rivera W."/>
            <person name="Vu T.L."/>
            <person name="Garza D.R."/>
            <person name="Stephenson J.C."/>
            <person name="Zorawik M."/>
            <person name="Reddi K."/>
            <person name="Freise A.C."/>
            <person name="Furlong K.P."/>
            <person name="Rudner A.D."/>
            <person name="Beyer A.R."/>
            <person name="Chong R.A."/>
            <person name="Edgington N.P."/>
            <person name="Garcia Costas A.M."/>
            <person name="Gibb B.P."/>
            <person name="Klyczek K.K."/>
            <person name="Swerdlow S.J."/>
            <person name="Russell D.A."/>
            <person name="Jacobs-Sera D."/>
            <person name="Hatfull G.F."/>
        </authorList>
    </citation>
    <scope>NUCLEOTIDE SEQUENCE</scope>
</reference>
<dbReference type="EMBL" id="OQ709216">
    <property type="protein sequence ID" value="WGH21357.1"/>
    <property type="molecule type" value="Genomic_DNA"/>
</dbReference>
<protein>
    <submittedName>
        <fullName evidence="1">Uncharacterized protein</fullName>
    </submittedName>
</protein>
<evidence type="ECO:0000313" key="1">
    <source>
        <dbReference type="EMBL" id="WGH21357.1"/>
    </source>
</evidence>
<accession>A0AA49IGI4</accession>
<name>A0AA49IGI4_9CAUD</name>
<proteinExistence type="predicted"/>
<dbReference type="Proteomes" id="UP001240749">
    <property type="component" value="Segment"/>
</dbReference>
<organism evidence="1 2">
    <name type="scientific">Arthrobacter phage Emotion</name>
    <dbReference type="NCBI Taxonomy" id="3038361"/>
    <lineage>
        <taxon>Viruses</taxon>
        <taxon>Duplodnaviria</taxon>
        <taxon>Heunggongvirae</taxon>
        <taxon>Uroviricota</taxon>
        <taxon>Caudoviricetes</taxon>
        <taxon>Casidaviridae</taxon>
        <taxon>Emotionvirus</taxon>
        <taxon>Emotionvirus emotion</taxon>
    </lineage>
</organism>
<keyword evidence="2" id="KW-1185">Reference proteome</keyword>
<sequence length="46" mass="5234">MAAVSRETNPEYYDVRPGIFDETVYVPQEDGFVFPLLAEEDLLAPE</sequence>
<gene>
    <name evidence="1" type="primary">8</name>
    <name evidence="1" type="ORF">SEA_EMOTION_8</name>
</gene>
<evidence type="ECO:0000313" key="2">
    <source>
        <dbReference type="Proteomes" id="UP001240749"/>
    </source>
</evidence>